<dbReference type="EMBL" id="VUMS01000006">
    <property type="protein sequence ID" value="MST65980.1"/>
    <property type="molecule type" value="Genomic_DNA"/>
</dbReference>
<evidence type="ECO:0000259" key="1">
    <source>
        <dbReference type="Pfam" id="PF07179"/>
    </source>
</evidence>
<accession>A0A7X2TLI2</accession>
<protein>
    <submittedName>
        <fullName evidence="2">SseB family protein</fullName>
    </submittedName>
</protein>
<dbReference type="InterPro" id="IPR009839">
    <property type="entry name" value="SseB_N"/>
</dbReference>
<comment type="caution">
    <text evidence="2">The sequence shown here is derived from an EMBL/GenBank/DDBJ whole genome shotgun (WGS) entry which is preliminary data.</text>
</comment>
<dbReference type="AlphaFoldDB" id="A0A7X2TLI2"/>
<proteinExistence type="predicted"/>
<evidence type="ECO:0000313" key="2">
    <source>
        <dbReference type="EMBL" id="MST65980.1"/>
    </source>
</evidence>
<sequence>MTVDQVFIIKKLQNLDEMLVAYSAVTRMPFAICDDESFNDQVWIFTDQDKLKTFAEKYKEEKKLILPVKVQKKDASMFYMNLFAMGINEVVFCDGDQENKIELTKIVRMPDVDALPENRKPILNPQLQLSAAYFLQELRKPGVEPDREALKDLEEEMSANLARSTYLMPVDVEKDEEGKENVRLLYVQNKKGERYQPIFSDTGELVKHYRGKEVQNRLIQVRFDQLSRYMIKDVQGYVLNPEGINLILRTQQIELLNSYYNGKKETQKPEEN</sequence>
<keyword evidence="3" id="KW-1185">Reference proteome</keyword>
<organism evidence="2 3">
    <name type="scientific">Oliverpabstia intestinalis</name>
    <dbReference type="NCBI Taxonomy" id="2606633"/>
    <lineage>
        <taxon>Bacteria</taxon>
        <taxon>Bacillati</taxon>
        <taxon>Bacillota</taxon>
        <taxon>Clostridia</taxon>
        <taxon>Lachnospirales</taxon>
        <taxon>Lachnospiraceae</taxon>
        <taxon>Oliverpabstia</taxon>
    </lineage>
</organism>
<gene>
    <name evidence="2" type="ORF">FYJ57_04340</name>
</gene>
<feature type="domain" description="SseB protein N-terminal" evidence="1">
    <location>
        <begin position="155"/>
        <end position="253"/>
    </location>
</feature>
<dbReference type="Proteomes" id="UP000440513">
    <property type="component" value="Unassembled WGS sequence"/>
</dbReference>
<evidence type="ECO:0000313" key="3">
    <source>
        <dbReference type="Proteomes" id="UP000440513"/>
    </source>
</evidence>
<dbReference type="Pfam" id="PF07179">
    <property type="entry name" value="SseB"/>
    <property type="match status" value="1"/>
</dbReference>
<dbReference type="RefSeq" id="WP_022172572.1">
    <property type="nucleotide sequence ID" value="NZ_JBQHQP010000004.1"/>
</dbReference>
<reference evidence="2 3" key="1">
    <citation type="submission" date="2019-08" db="EMBL/GenBank/DDBJ databases">
        <title>In-depth cultivation of the pig gut microbiome towards novel bacterial diversity and tailored functional studies.</title>
        <authorList>
            <person name="Wylensek D."/>
            <person name="Hitch T.C.A."/>
            <person name="Clavel T."/>
        </authorList>
    </citation>
    <scope>NUCLEOTIDE SEQUENCE [LARGE SCALE GENOMIC DNA]</scope>
    <source>
        <strain evidence="2 3">BSM-380-WT-5A</strain>
    </source>
</reference>
<name>A0A7X2TLI2_9FIRM</name>